<evidence type="ECO:0008006" key="4">
    <source>
        <dbReference type="Google" id="ProtNLM"/>
    </source>
</evidence>
<protein>
    <recommendedName>
        <fullName evidence="4">PDZ domain-containing protein</fullName>
    </recommendedName>
</protein>
<dbReference type="EMBL" id="LAXJ01000007">
    <property type="protein sequence ID" value="KRS12997.1"/>
    <property type="molecule type" value="Genomic_DNA"/>
</dbReference>
<dbReference type="PATRIC" id="fig|1641875.4.peg.3900"/>
<dbReference type="AlphaFoldDB" id="A0A0T5NVM7"/>
<reference evidence="2 3" key="1">
    <citation type="submission" date="2015-04" db="EMBL/GenBank/DDBJ databases">
        <title>The draft genome sequence of Roseovarius sp.R12b.</title>
        <authorList>
            <person name="Li G."/>
            <person name="Lai Q."/>
            <person name="Shao Z."/>
            <person name="Yan P."/>
        </authorList>
    </citation>
    <scope>NUCLEOTIDE SEQUENCE [LARGE SCALE GENOMIC DNA]</scope>
    <source>
        <strain evidence="2 3">R12B</strain>
    </source>
</reference>
<comment type="caution">
    <text evidence="2">The sequence shown here is derived from an EMBL/GenBank/DDBJ whole genome shotgun (WGS) entry which is preliminary data.</text>
</comment>
<evidence type="ECO:0000313" key="2">
    <source>
        <dbReference type="EMBL" id="KRS12997.1"/>
    </source>
</evidence>
<keyword evidence="1" id="KW-0732">Signal</keyword>
<feature type="signal peptide" evidence="1">
    <location>
        <begin position="1"/>
        <end position="25"/>
    </location>
</feature>
<organism evidence="2 3">
    <name type="scientific">Roseovarius atlanticus</name>
    <dbReference type="NCBI Taxonomy" id="1641875"/>
    <lineage>
        <taxon>Bacteria</taxon>
        <taxon>Pseudomonadati</taxon>
        <taxon>Pseudomonadota</taxon>
        <taxon>Alphaproteobacteria</taxon>
        <taxon>Rhodobacterales</taxon>
        <taxon>Roseobacteraceae</taxon>
        <taxon>Roseovarius</taxon>
    </lineage>
</organism>
<evidence type="ECO:0000256" key="1">
    <source>
        <dbReference type="SAM" id="SignalP"/>
    </source>
</evidence>
<gene>
    <name evidence="2" type="ORF">XM53_07515</name>
</gene>
<proteinExistence type="predicted"/>
<sequence>MMKRFLTLFTVTMTLALFMTKAALAQDNPIQTAREAGLYGITPDLSRRLNHALAQDGQTVAWDRFGIYFQEHENRAFVAALKPRGAAASQGARVGDVLRGTDIRGGDSSLTGVLSAFSATTQHANPSILLYVFDGNDGWQREYRLTAAAANADVVTIPPSLRDHATSHPGLMAILRGDPIMANPAEITTDAMLALQAISKHVKACYGPDAVTIPVRITRTTTTRDGFGNYKYSETDEFDDALRVRREFAGWARANIRTYQTRSISSVRSAVLELISQQGCDGDGFRQLEAGLAKVMNVTLPDVAPAPQTGGIPDSPDAFIAQCYPLQLQAMESRGYDVSERAMAQICLCQEHAARLLDDAELYSSLKNADTGYYESQPDLHERFEEHFSSCFRAPDGAELRQRAEALWQEMNI</sequence>
<name>A0A0T5NVM7_9RHOB</name>
<accession>A0A0T5NVM7</accession>
<dbReference type="Proteomes" id="UP000051295">
    <property type="component" value="Unassembled WGS sequence"/>
</dbReference>
<keyword evidence="3" id="KW-1185">Reference proteome</keyword>
<feature type="chain" id="PRO_5006663974" description="PDZ domain-containing protein" evidence="1">
    <location>
        <begin position="26"/>
        <end position="413"/>
    </location>
</feature>
<evidence type="ECO:0000313" key="3">
    <source>
        <dbReference type="Proteomes" id="UP000051295"/>
    </source>
</evidence>